<dbReference type="EMBL" id="ABIB01000006">
    <property type="protein sequence ID" value="EDP95900.1"/>
    <property type="molecule type" value="Genomic_DNA"/>
</dbReference>
<dbReference type="Proteomes" id="UP000002945">
    <property type="component" value="Unassembled WGS sequence"/>
</dbReference>
<keyword evidence="2" id="KW-1185">Reference proteome</keyword>
<gene>
    <name evidence="1" type="ORF">KAOT1_05832</name>
</gene>
<dbReference type="HOGENOM" id="CLU_583660_0_0_10"/>
<sequence>MDPILLSFIISYGAGIAIDINPKLSRIILKNDSVKQQIKSCFTKSLETWSPNVDIRDRNKEKLQKNIKQIVNNPETINKIFNSNPGLKTFYTIYEEELARTKYQAAYNYLKSINDKVEFKDIKSQLSKIIEILEVNQHKEIEDINTIVIESRKDFQEMKIQSDETQLAVLRIEQKLASLVEQIGFPNNTEVIDQFVNEVFDDSKYSWVNSEKMKLLEKALDDHNESISDMRQKFIFSQNITKSIFKISELQEITDAWSQDSWTPENLDHIRFIQGGIMAYDCLGRIPKAIINDFQLLNWNPIHGAYFTGHLGMFIREIKRKMALGIDLVEEYKNDRYLFENLNRIFKSLKGYLEFDVNDLYIEKGKAIITKKLPNEFLVLVTNEELTIREVDNFDLVLAQLPLEKQFRTFSVKVVKINNDVLIVACSSSKCFFWNPREDIASKTFYKSELGERITNLIVEVSSSGVIK</sequence>
<organism evidence="1 2">
    <name type="scientific">Kordia algicida OT-1</name>
    <dbReference type="NCBI Taxonomy" id="391587"/>
    <lineage>
        <taxon>Bacteria</taxon>
        <taxon>Pseudomonadati</taxon>
        <taxon>Bacteroidota</taxon>
        <taxon>Flavobacteriia</taxon>
        <taxon>Flavobacteriales</taxon>
        <taxon>Flavobacteriaceae</taxon>
        <taxon>Kordia</taxon>
    </lineage>
</organism>
<dbReference type="OrthoDB" id="1688888at2"/>
<dbReference type="RefSeq" id="WP_007093735.1">
    <property type="nucleotide sequence ID" value="NZ_CP142125.1"/>
</dbReference>
<dbReference type="AlphaFoldDB" id="A9E0M9"/>
<evidence type="ECO:0000313" key="1">
    <source>
        <dbReference type="EMBL" id="EDP95900.1"/>
    </source>
</evidence>
<protein>
    <submittedName>
        <fullName evidence="1">Uncharacterized protein</fullName>
    </submittedName>
</protein>
<comment type="caution">
    <text evidence="1">The sequence shown here is derived from an EMBL/GenBank/DDBJ whole genome shotgun (WGS) entry which is preliminary data.</text>
</comment>
<dbReference type="eggNOG" id="ENOG502ZQ6H">
    <property type="taxonomic scope" value="Bacteria"/>
</dbReference>
<evidence type="ECO:0000313" key="2">
    <source>
        <dbReference type="Proteomes" id="UP000002945"/>
    </source>
</evidence>
<name>A9E0M9_9FLAO</name>
<accession>A9E0M9</accession>
<reference evidence="1 2" key="1">
    <citation type="journal article" date="2011" name="J. Bacteriol.">
        <title>Genome sequence of the algicidal bacterium Kordia algicida OT-1.</title>
        <authorList>
            <person name="Lee H.S."/>
            <person name="Kang S.G."/>
            <person name="Kwon K.K."/>
            <person name="Lee J.H."/>
            <person name="Kim S.J."/>
        </authorList>
    </citation>
    <scope>NUCLEOTIDE SEQUENCE [LARGE SCALE GENOMIC DNA]</scope>
    <source>
        <strain evidence="1 2">OT-1</strain>
    </source>
</reference>
<proteinExistence type="predicted"/>